<sequence>MIFEGVNDIGTADRTTPNQTLTGDSIILAYEQMITRAHSKGISFFGATITPPGAPNTTIQSYGTPEGLPTRSSVNEWIRTLGAFDAVVDFHKVVKNPEDPDMLNPRYNSGDFGYPNEADYHAMARTFPLDVLEEYGRGVSTFM</sequence>
<keyword evidence="2" id="KW-1185">Reference proteome</keyword>
<dbReference type="AlphaFoldDB" id="A0A4U0TUR6"/>
<dbReference type="PANTHER" id="PTHR43784:SF3">
    <property type="entry name" value="GDSL FAMILY LIPASE"/>
    <property type="match status" value="1"/>
</dbReference>
<dbReference type="OrthoDB" id="10071171at2759"/>
<dbReference type="SUPFAM" id="SSF52266">
    <property type="entry name" value="SGNH hydrolase"/>
    <property type="match status" value="1"/>
</dbReference>
<name>A0A4U0TUR6_9PEZI</name>
<dbReference type="InterPro" id="IPR053140">
    <property type="entry name" value="GDSL_Rv0518-like"/>
</dbReference>
<organism evidence="1 2">
    <name type="scientific">Salinomyces thailandicus</name>
    <dbReference type="NCBI Taxonomy" id="706561"/>
    <lineage>
        <taxon>Eukaryota</taxon>
        <taxon>Fungi</taxon>
        <taxon>Dikarya</taxon>
        <taxon>Ascomycota</taxon>
        <taxon>Pezizomycotina</taxon>
        <taxon>Dothideomycetes</taxon>
        <taxon>Dothideomycetidae</taxon>
        <taxon>Mycosphaerellales</taxon>
        <taxon>Teratosphaeriaceae</taxon>
        <taxon>Salinomyces</taxon>
    </lineage>
</organism>
<gene>
    <name evidence="1" type="ORF">B0A50_05520</name>
</gene>
<dbReference type="Gene3D" id="3.40.50.1110">
    <property type="entry name" value="SGNH hydrolase"/>
    <property type="match status" value="1"/>
</dbReference>
<dbReference type="Proteomes" id="UP000308549">
    <property type="component" value="Unassembled WGS sequence"/>
</dbReference>
<evidence type="ECO:0000313" key="1">
    <source>
        <dbReference type="EMBL" id="TKA26008.1"/>
    </source>
</evidence>
<dbReference type="EMBL" id="NAJL01000031">
    <property type="protein sequence ID" value="TKA26008.1"/>
    <property type="molecule type" value="Genomic_DNA"/>
</dbReference>
<proteinExistence type="predicted"/>
<protein>
    <recommendedName>
        <fullName evidence="3">SGNH hydrolase-type esterase domain-containing protein</fullName>
    </recommendedName>
</protein>
<evidence type="ECO:0008006" key="3">
    <source>
        <dbReference type="Google" id="ProtNLM"/>
    </source>
</evidence>
<accession>A0A4U0TUR6</accession>
<comment type="caution">
    <text evidence="1">The sequence shown here is derived from an EMBL/GenBank/DDBJ whole genome shotgun (WGS) entry which is preliminary data.</text>
</comment>
<reference evidence="1 2" key="1">
    <citation type="submission" date="2017-03" db="EMBL/GenBank/DDBJ databases">
        <title>Genomes of endolithic fungi from Antarctica.</title>
        <authorList>
            <person name="Coleine C."/>
            <person name="Masonjones S."/>
            <person name="Stajich J.E."/>
        </authorList>
    </citation>
    <scope>NUCLEOTIDE SEQUENCE [LARGE SCALE GENOMIC DNA]</scope>
    <source>
        <strain evidence="1 2">CCFEE 6315</strain>
    </source>
</reference>
<evidence type="ECO:0000313" key="2">
    <source>
        <dbReference type="Proteomes" id="UP000308549"/>
    </source>
</evidence>
<dbReference type="InterPro" id="IPR036514">
    <property type="entry name" value="SGNH_hydro_sf"/>
</dbReference>
<dbReference type="PANTHER" id="PTHR43784">
    <property type="entry name" value="GDSL-LIKE LIPASE/ACYLHYDROLASE, PUTATIVE (AFU_ORTHOLOGUE AFUA_2G00820)-RELATED"/>
    <property type="match status" value="1"/>
</dbReference>